<dbReference type="SUPFAM" id="SSF54593">
    <property type="entry name" value="Glyoxalase/Bleomycin resistance protein/Dihydroxybiphenyl dioxygenase"/>
    <property type="match status" value="1"/>
</dbReference>
<evidence type="ECO:0000313" key="3">
    <source>
        <dbReference type="Proteomes" id="UP000663193"/>
    </source>
</evidence>
<gene>
    <name evidence="2" type="ORF">JI435_153980</name>
</gene>
<accession>A0A7U2FDL5</accession>
<name>A0A7U2FDL5_PHANO</name>
<dbReference type="VEuPathDB" id="FungiDB:JI435_153980"/>
<keyword evidence="3" id="KW-1185">Reference proteome</keyword>
<dbReference type="EMBL" id="CP069033">
    <property type="protein sequence ID" value="QRD01001.1"/>
    <property type="molecule type" value="Genomic_DNA"/>
</dbReference>
<feature type="region of interest" description="Disordered" evidence="1">
    <location>
        <begin position="1"/>
        <end position="25"/>
    </location>
</feature>
<sequence>MSGASGRNVYEDGYPNYPKAPPAPPQGLESGYQALFAVIQNTPHLDRQLNFYGAVGFIVDPGAELADGEQLPNEWFSARGVQRQDLDRSVAVRLPADPYMHVWFHSWHNLDTNAQWPPKFNQIGSRGFTLLCYDVERELKRIKHQFPGTPVLQKPIRINRKWGPTISALIRDPEDNFVEILSIDGDAFDEKKVVPPGSNDKGFLHFQLNAGHKFEQLGTFYHGFEMYHDHGVDYRPRVGFPQGYQHFLDQMKDAFNFEPPKDDLKRVDFLRNDRDCSHMHLEILETIPEKNKDPGLDPTWSQKGIVRYCIKSPDYSESVRTIKLWQKIAGTKIYVEDQRGCLNWGDSQWIFYGDIDGNILTA</sequence>
<evidence type="ECO:0000256" key="1">
    <source>
        <dbReference type="SAM" id="MobiDB-lite"/>
    </source>
</evidence>
<evidence type="ECO:0000313" key="2">
    <source>
        <dbReference type="EMBL" id="QRD01001.1"/>
    </source>
</evidence>
<dbReference type="Gene3D" id="3.10.180.10">
    <property type="entry name" value="2,3-Dihydroxybiphenyl 1,2-Dioxygenase, domain 1"/>
    <property type="match status" value="1"/>
</dbReference>
<dbReference type="OrthoDB" id="4525314at2759"/>
<proteinExistence type="predicted"/>
<reference evidence="3" key="1">
    <citation type="journal article" date="2021" name="BMC Genomics">
        <title>Chromosome-level genome assembly and manually-curated proteome of model necrotroph Parastagonospora nodorum Sn15 reveals a genome-wide trove of candidate effector homologs, and redundancy of virulence-related functions within an accessory chromosome.</title>
        <authorList>
            <person name="Bertazzoni S."/>
            <person name="Jones D.A.B."/>
            <person name="Phan H.T."/>
            <person name="Tan K.-C."/>
            <person name="Hane J.K."/>
        </authorList>
    </citation>
    <scope>NUCLEOTIDE SEQUENCE [LARGE SCALE GENOMIC DNA]</scope>
    <source>
        <strain evidence="3">SN15 / ATCC MYA-4574 / FGSC 10173)</strain>
    </source>
</reference>
<organism evidence="2 3">
    <name type="scientific">Phaeosphaeria nodorum (strain SN15 / ATCC MYA-4574 / FGSC 10173)</name>
    <name type="common">Glume blotch fungus</name>
    <name type="synonym">Parastagonospora nodorum</name>
    <dbReference type="NCBI Taxonomy" id="321614"/>
    <lineage>
        <taxon>Eukaryota</taxon>
        <taxon>Fungi</taxon>
        <taxon>Dikarya</taxon>
        <taxon>Ascomycota</taxon>
        <taxon>Pezizomycotina</taxon>
        <taxon>Dothideomycetes</taxon>
        <taxon>Pleosporomycetidae</taxon>
        <taxon>Pleosporales</taxon>
        <taxon>Pleosporineae</taxon>
        <taxon>Phaeosphaeriaceae</taxon>
        <taxon>Parastagonospora</taxon>
    </lineage>
</organism>
<dbReference type="RefSeq" id="XP_001805548.1">
    <property type="nucleotide sequence ID" value="XM_001805496.1"/>
</dbReference>
<dbReference type="InterPro" id="IPR029068">
    <property type="entry name" value="Glyas_Bleomycin-R_OHBP_Dase"/>
</dbReference>
<dbReference type="Proteomes" id="UP000663193">
    <property type="component" value="Chromosome 11"/>
</dbReference>
<evidence type="ECO:0008006" key="4">
    <source>
        <dbReference type="Google" id="ProtNLM"/>
    </source>
</evidence>
<protein>
    <recommendedName>
        <fullName evidence="4">VOC domain-containing protein</fullName>
    </recommendedName>
</protein>
<dbReference type="KEGG" id="pno:SNOG_15398"/>
<dbReference type="OMA" id="MAPENAG"/>
<dbReference type="AlphaFoldDB" id="A0A7U2FDL5"/>